<feature type="transmembrane region" description="Helical" evidence="1">
    <location>
        <begin position="203"/>
        <end position="218"/>
    </location>
</feature>
<dbReference type="NCBIfam" id="TIGR04370">
    <property type="entry name" value="glyco_rpt_poly"/>
    <property type="match status" value="1"/>
</dbReference>
<evidence type="ECO:0000313" key="3">
    <source>
        <dbReference type="Proteomes" id="UP000018861"/>
    </source>
</evidence>
<dbReference type="AlphaFoldDB" id="W4P9E8"/>
<name>W4P9E8_9BACE</name>
<dbReference type="Pfam" id="PF14296">
    <property type="entry name" value="O-ag_pol_Wzy"/>
    <property type="match status" value="1"/>
</dbReference>
<keyword evidence="1" id="KW-1133">Transmembrane helix</keyword>
<comment type="caution">
    <text evidence="2">The sequence shown here is derived from an EMBL/GenBank/DDBJ whole genome shotgun (WGS) entry which is preliminary data.</text>
</comment>
<feature type="transmembrane region" description="Helical" evidence="1">
    <location>
        <begin position="115"/>
        <end position="139"/>
    </location>
</feature>
<dbReference type="InterPro" id="IPR029468">
    <property type="entry name" value="O-ag_pol_Wzy"/>
</dbReference>
<dbReference type="Proteomes" id="UP000018861">
    <property type="component" value="Unassembled WGS sequence"/>
</dbReference>
<reference evidence="2 3" key="1">
    <citation type="journal article" date="2014" name="Genome Announc.">
        <title>Draft Genome Sequences of Three Strains of Bacteroides pyogenes Isolated from a Cat and Swine.</title>
        <authorList>
            <person name="Sakamoto M."/>
            <person name="Oshima K."/>
            <person name="Suda W."/>
            <person name="Kitamura K."/>
            <person name="Iida T."/>
            <person name="Hattori M."/>
            <person name="Ohkuma M."/>
        </authorList>
    </citation>
    <scope>NUCLEOTIDE SEQUENCE [LARGE SCALE GENOMIC DNA]</scope>
    <source>
        <strain evidence="2 3">JCM 6292</strain>
    </source>
</reference>
<keyword evidence="1" id="KW-0812">Transmembrane</keyword>
<evidence type="ECO:0000313" key="2">
    <source>
        <dbReference type="EMBL" id="GAE15809.1"/>
    </source>
</evidence>
<feature type="transmembrane region" description="Helical" evidence="1">
    <location>
        <begin position="338"/>
        <end position="357"/>
    </location>
</feature>
<feature type="transmembrane region" description="Helical" evidence="1">
    <location>
        <begin position="151"/>
        <end position="171"/>
    </location>
</feature>
<feature type="transmembrane region" description="Helical" evidence="1">
    <location>
        <begin position="44"/>
        <end position="62"/>
    </location>
</feature>
<dbReference type="EMBL" id="BAIQ01000022">
    <property type="protein sequence ID" value="GAE15809.1"/>
    <property type="molecule type" value="Genomic_DNA"/>
</dbReference>
<feature type="transmembrane region" description="Helical" evidence="1">
    <location>
        <begin position="74"/>
        <end position="95"/>
    </location>
</feature>
<sequence length="424" mass="48414">MIAVAFMLSIPVFFLLDSNVYRLFVLLYMVLVGIMYFKVDILYPYVWLSPFLFLYGTSVFILDVLGVRTTAFPTEILNCVFTSIVTLYFGCVLFIKQKHVPSVNLGFLERESVVLLRRVVIILGVVLLLYIPLFLASGYTSKMETNLNGGLYGFGIVSRAFILMYIVYMIFIGTKSKIFDYSIAIKALVITLLISLFLGERDVFFSICLSTFVIYYYFKKPSIKVMSIFAGIAIVLVPILGMTKQITNKDSVEFDQQAIIEGIFQGEFLSSGHNIEVLLVNKNSWDFQYGKSLVNDILRVVVPSSIVKVDNSTGWYNKRYNLRIDEGFGAGFSYVGEGYLQAGYCGIVIWILILLFIIKKLYLKHLETVFGFSAYVFMIGLIIYAMRGDLSYVISPLVKQVLFGYLFIRLLYKFFGNRYTRYSN</sequence>
<feature type="transmembrane region" description="Helical" evidence="1">
    <location>
        <begin position="225"/>
        <end position="243"/>
    </location>
</feature>
<protein>
    <submittedName>
        <fullName evidence="2">Uncharacterized protein</fullName>
    </submittedName>
</protein>
<proteinExistence type="predicted"/>
<evidence type="ECO:0000256" key="1">
    <source>
        <dbReference type="SAM" id="Phobius"/>
    </source>
</evidence>
<feature type="transmembrane region" description="Helical" evidence="1">
    <location>
        <begin position="20"/>
        <end position="37"/>
    </location>
</feature>
<feature type="transmembrane region" description="Helical" evidence="1">
    <location>
        <begin position="178"/>
        <end position="197"/>
    </location>
</feature>
<feature type="transmembrane region" description="Helical" evidence="1">
    <location>
        <begin position="369"/>
        <end position="386"/>
    </location>
</feature>
<gene>
    <name evidence="2" type="ORF">JCM6292_2146</name>
</gene>
<keyword evidence="1" id="KW-0472">Membrane</keyword>
<accession>W4P9E8</accession>
<organism evidence="2 3">
    <name type="scientific">Bacteroides pyogenes JCM 6292</name>
    <dbReference type="NCBI Taxonomy" id="1235809"/>
    <lineage>
        <taxon>Bacteria</taxon>
        <taxon>Pseudomonadati</taxon>
        <taxon>Bacteroidota</taxon>
        <taxon>Bacteroidia</taxon>
        <taxon>Bacteroidales</taxon>
        <taxon>Bacteroidaceae</taxon>
        <taxon>Bacteroides</taxon>
    </lineage>
</organism>
<feature type="transmembrane region" description="Helical" evidence="1">
    <location>
        <begin position="392"/>
        <end position="412"/>
    </location>
</feature>